<dbReference type="PANTHER" id="PTHR30383">
    <property type="entry name" value="THIOESTERASE 1/PROTEASE 1/LYSOPHOSPHOLIPASE L1"/>
    <property type="match status" value="1"/>
</dbReference>
<accession>A0ABW4Y2A1</accession>
<reference evidence="3" key="1">
    <citation type="journal article" date="2019" name="Int. J. Syst. Evol. Microbiol.">
        <title>The Global Catalogue of Microorganisms (GCM) 10K type strain sequencing project: providing services to taxonomists for standard genome sequencing and annotation.</title>
        <authorList>
            <consortium name="The Broad Institute Genomics Platform"/>
            <consortium name="The Broad Institute Genome Sequencing Center for Infectious Disease"/>
            <person name="Wu L."/>
            <person name="Ma J."/>
        </authorList>
    </citation>
    <scope>NUCLEOTIDE SEQUENCE [LARGE SCALE GENOMIC DNA]</scope>
    <source>
        <strain evidence="3">KACC 12597</strain>
    </source>
</reference>
<comment type="caution">
    <text evidence="2">The sequence shown here is derived from an EMBL/GenBank/DDBJ whole genome shotgun (WGS) entry which is preliminary data.</text>
</comment>
<proteinExistence type="predicted"/>
<dbReference type="PROSITE" id="PS01098">
    <property type="entry name" value="LIPASE_GDSL_SER"/>
    <property type="match status" value="1"/>
</dbReference>
<dbReference type="Pfam" id="PF13472">
    <property type="entry name" value="Lipase_GDSL_2"/>
    <property type="match status" value="1"/>
</dbReference>
<dbReference type="RefSeq" id="WP_386021573.1">
    <property type="nucleotide sequence ID" value="NZ_JBHUHX010000001.1"/>
</dbReference>
<evidence type="ECO:0000313" key="3">
    <source>
        <dbReference type="Proteomes" id="UP001597337"/>
    </source>
</evidence>
<name>A0ABW4Y2A1_9GAMM</name>
<dbReference type="PANTHER" id="PTHR30383:SF24">
    <property type="entry name" value="THIOESTERASE 1_PROTEASE 1_LYSOPHOSPHOLIPASE L1"/>
    <property type="match status" value="1"/>
</dbReference>
<gene>
    <name evidence="2" type="ORF">ACFSJC_00375</name>
</gene>
<protein>
    <submittedName>
        <fullName evidence="2">Arylesterase</fullName>
    </submittedName>
</protein>
<dbReference type="EMBL" id="JBHUHX010000001">
    <property type="protein sequence ID" value="MFD2110292.1"/>
    <property type="molecule type" value="Genomic_DNA"/>
</dbReference>
<evidence type="ECO:0000313" key="2">
    <source>
        <dbReference type="EMBL" id="MFD2110292.1"/>
    </source>
</evidence>
<dbReference type="InterPro" id="IPR013830">
    <property type="entry name" value="SGNH_hydro"/>
</dbReference>
<dbReference type="InterPro" id="IPR008265">
    <property type="entry name" value="Lipase_GDSL_AS"/>
</dbReference>
<dbReference type="CDD" id="cd01822">
    <property type="entry name" value="Lysophospholipase_L1_like"/>
    <property type="match status" value="1"/>
</dbReference>
<evidence type="ECO:0000259" key="1">
    <source>
        <dbReference type="Pfam" id="PF13472"/>
    </source>
</evidence>
<dbReference type="Gene3D" id="3.40.50.1110">
    <property type="entry name" value="SGNH hydrolase"/>
    <property type="match status" value="1"/>
</dbReference>
<feature type="domain" description="SGNH hydrolase-type esterase" evidence="1">
    <location>
        <begin position="25"/>
        <end position="183"/>
    </location>
</feature>
<dbReference type="SUPFAM" id="SSF52266">
    <property type="entry name" value="SGNH hydrolase"/>
    <property type="match status" value="1"/>
</dbReference>
<dbReference type="InterPro" id="IPR051532">
    <property type="entry name" value="Ester_Hydrolysis_Enzymes"/>
</dbReference>
<dbReference type="InterPro" id="IPR036514">
    <property type="entry name" value="SGNH_hydro_sf"/>
</dbReference>
<keyword evidence="3" id="KW-1185">Reference proteome</keyword>
<dbReference type="Proteomes" id="UP001597337">
    <property type="component" value="Unassembled WGS sequence"/>
</dbReference>
<organism evidence="2 3">
    <name type="scientific">Thiorhodococcus fuscus</name>
    <dbReference type="NCBI Taxonomy" id="527200"/>
    <lineage>
        <taxon>Bacteria</taxon>
        <taxon>Pseudomonadati</taxon>
        <taxon>Pseudomonadota</taxon>
        <taxon>Gammaproteobacteria</taxon>
        <taxon>Chromatiales</taxon>
        <taxon>Chromatiaceae</taxon>
        <taxon>Thiorhodococcus</taxon>
    </lineage>
</organism>
<sequence>MIRLLLICILAFPAIVIAKPPVVLVLGDSLSAGYGLAPGEGWVSLLAERLKADGRAQTVVNASVSGDTTAGGLTRLPSLLARHRPAVLVIELGANDGLRGLGLDVVRQNLTRLVQLGRDAGCRVLLIGVRLPPNYGASYTQGFQSLFGEVAASLDVPLVPALLADVAEHWDLMQADGLHPLAKAQGRILDNVWPALEPLLSASEEH</sequence>